<dbReference type="EMBL" id="CM029043">
    <property type="protein sequence ID" value="KAG2610990.1"/>
    <property type="molecule type" value="Genomic_DNA"/>
</dbReference>
<dbReference type="AlphaFoldDB" id="A0A8T0TJE7"/>
<gene>
    <name evidence="2" type="ORF">PVAP13_4KG119800</name>
</gene>
<evidence type="ECO:0000313" key="2">
    <source>
        <dbReference type="EMBL" id="KAG2610990.1"/>
    </source>
</evidence>
<protein>
    <submittedName>
        <fullName evidence="2">Uncharacterized protein</fullName>
    </submittedName>
</protein>
<feature type="compositionally biased region" description="Low complexity" evidence="1">
    <location>
        <begin position="58"/>
        <end position="68"/>
    </location>
</feature>
<comment type="caution">
    <text evidence="2">The sequence shown here is derived from an EMBL/GenBank/DDBJ whole genome shotgun (WGS) entry which is preliminary data.</text>
</comment>
<evidence type="ECO:0000256" key="1">
    <source>
        <dbReference type="SAM" id="MobiDB-lite"/>
    </source>
</evidence>
<feature type="compositionally biased region" description="Low complexity" evidence="1">
    <location>
        <begin position="1"/>
        <end position="10"/>
    </location>
</feature>
<accession>A0A8T0TJE7</accession>
<dbReference type="Proteomes" id="UP000823388">
    <property type="component" value="Chromosome 4K"/>
</dbReference>
<reference evidence="2" key="1">
    <citation type="submission" date="2020-05" db="EMBL/GenBank/DDBJ databases">
        <title>WGS assembly of Panicum virgatum.</title>
        <authorList>
            <person name="Lovell J.T."/>
            <person name="Jenkins J."/>
            <person name="Shu S."/>
            <person name="Juenger T.E."/>
            <person name="Schmutz J."/>
        </authorList>
    </citation>
    <scope>NUCLEOTIDE SEQUENCE</scope>
    <source>
        <strain evidence="2">AP13</strain>
    </source>
</reference>
<evidence type="ECO:0000313" key="3">
    <source>
        <dbReference type="Proteomes" id="UP000823388"/>
    </source>
</evidence>
<organism evidence="2 3">
    <name type="scientific">Panicum virgatum</name>
    <name type="common">Blackwell switchgrass</name>
    <dbReference type="NCBI Taxonomy" id="38727"/>
    <lineage>
        <taxon>Eukaryota</taxon>
        <taxon>Viridiplantae</taxon>
        <taxon>Streptophyta</taxon>
        <taxon>Embryophyta</taxon>
        <taxon>Tracheophyta</taxon>
        <taxon>Spermatophyta</taxon>
        <taxon>Magnoliopsida</taxon>
        <taxon>Liliopsida</taxon>
        <taxon>Poales</taxon>
        <taxon>Poaceae</taxon>
        <taxon>PACMAD clade</taxon>
        <taxon>Panicoideae</taxon>
        <taxon>Panicodae</taxon>
        <taxon>Paniceae</taxon>
        <taxon>Panicinae</taxon>
        <taxon>Panicum</taxon>
        <taxon>Panicum sect. Hiantes</taxon>
    </lineage>
</organism>
<feature type="compositionally biased region" description="Low complexity" evidence="1">
    <location>
        <begin position="18"/>
        <end position="32"/>
    </location>
</feature>
<feature type="region of interest" description="Disordered" evidence="1">
    <location>
        <begin position="1"/>
        <end position="119"/>
    </location>
</feature>
<sequence length="189" mass="20645">MDRVSICCSSSRRRAFIQPAASSSSRSSPSQRADQGVSIGGGGRRGGVLDPHVPRLHATPAPRAAAGAGCPGGDLRRGPPRRGQPQHPVRRPEISEAGRRGVHQWQRQHRNPRRRRSHLAQERIKENTEIFDWELSDEDRLEISQLPQHKVARVTGILCPKGVSGVHIAEVDVLETKPASPSVCNGLHS</sequence>
<feature type="compositionally biased region" description="Basic residues" evidence="1">
    <location>
        <begin position="100"/>
        <end position="118"/>
    </location>
</feature>
<feature type="compositionally biased region" description="Basic and acidic residues" evidence="1">
    <location>
        <begin position="90"/>
        <end position="99"/>
    </location>
</feature>
<keyword evidence="3" id="KW-1185">Reference proteome</keyword>
<name>A0A8T0TJE7_PANVG</name>
<proteinExistence type="predicted"/>